<dbReference type="InterPro" id="IPR001375">
    <property type="entry name" value="Peptidase_S9_cat"/>
</dbReference>
<name>A0A2T2WS88_9FIRM</name>
<reference evidence="8 9" key="1">
    <citation type="journal article" date="2014" name="BMC Genomics">
        <title>Comparison of environmental and isolate Sulfobacillus genomes reveals diverse carbon, sulfur, nitrogen, and hydrogen metabolisms.</title>
        <authorList>
            <person name="Justice N.B."/>
            <person name="Norman A."/>
            <person name="Brown C.T."/>
            <person name="Singh A."/>
            <person name="Thomas B.C."/>
            <person name="Banfield J.F."/>
        </authorList>
    </citation>
    <scope>NUCLEOTIDE SEQUENCE [LARGE SCALE GENOMIC DNA]</scope>
    <source>
        <strain evidence="8">AMDSBA1</strain>
    </source>
</reference>
<organism evidence="8 9">
    <name type="scientific">Sulfobacillus benefaciens</name>
    <dbReference type="NCBI Taxonomy" id="453960"/>
    <lineage>
        <taxon>Bacteria</taxon>
        <taxon>Bacillati</taxon>
        <taxon>Bacillota</taxon>
        <taxon>Clostridia</taxon>
        <taxon>Eubacteriales</taxon>
        <taxon>Clostridiales Family XVII. Incertae Sedis</taxon>
        <taxon>Sulfobacillus</taxon>
    </lineage>
</organism>
<evidence type="ECO:0000259" key="7">
    <source>
        <dbReference type="Pfam" id="PF02897"/>
    </source>
</evidence>
<protein>
    <recommendedName>
        <fullName evidence="2">prolyl oligopeptidase</fullName>
        <ecNumber evidence="2">3.4.21.26</ecNumber>
    </recommendedName>
</protein>
<accession>A0A2T2WS88</accession>
<dbReference type="InterPro" id="IPR029058">
    <property type="entry name" value="AB_hydrolase_fold"/>
</dbReference>
<comment type="caution">
    <text evidence="8">The sequence shown here is derived from an EMBL/GenBank/DDBJ whole genome shotgun (WGS) entry which is preliminary data.</text>
</comment>
<dbReference type="GO" id="GO:0070012">
    <property type="term" value="F:oligopeptidase activity"/>
    <property type="evidence" value="ECO:0007669"/>
    <property type="project" value="TreeGrafter"/>
</dbReference>
<sequence length="652" mass="74059">MTIDDPFRWLEDDGPNTSLFEEDQHRRTLEAMRSDPNWPFIFGQLDRLTRHDEWHVPQIRQGSLAFLRRPPGANQSVLQYIPAASADAVTVYDPGSLSSPHAIDWFSLSQDGRYALFGVSAQGDEWSTLYIYDSVHKRLLDDTIPGARWASVFMPPHANFFYYTRYPVDSEGGRQFYSQRVFRHELGTGLEEDTEVFSDPEVTATFTLCGSSDGNRLVVSTHLGWSRNRLAILTLDGQSIPKTVFEGLSQRMEPFWHHHELYGLYHDPLTGDAVWKWDERGNAWSTVFASPPSEPIEAATAIDSGFVLLRMKDARYQLEYLSHEGDHRKIDLPHGGIGTAQGLSSDPDENTVYFEWTSFDQPLLVYAWRIPDETLEEWGEHHEPVDGIRIWQEFVPSTDGTPVPIFLAQDARRRVSPGPAIVGGYGGFNIAYTPVYSPGIHLWLKSGGLYVVASLRGGSEFGEQWHRAGMLERKQQVFDDMVSVLRHLSSRNYSQPRVLGITGRSNGGLLTGAVVTQHPELMRSAVIGVPLLDMLRYDRFLVAALWRSEYGDPASPRDWQWFERYSPYHHVVPNTKYPAVFIFTSAHDNRVHPLHARKMAARLQKESGSGHPVFLRIEPEAGHGAGKSRVQQIEEEADIWTFQFRQLGLEPR</sequence>
<dbReference type="InterPro" id="IPR002470">
    <property type="entry name" value="Peptidase_S9A"/>
</dbReference>
<evidence type="ECO:0000256" key="5">
    <source>
        <dbReference type="ARBA" id="ARBA00022825"/>
    </source>
</evidence>
<comment type="catalytic activity">
    <reaction evidence="1">
        <text>Hydrolysis of Pro-|-Xaa &gt;&gt; Ala-|-Xaa in oligopeptides.</text>
        <dbReference type="EC" id="3.4.21.26"/>
    </reaction>
</comment>
<dbReference type="GO" id="GO:0004252">
    <property type="term" value="F:serine-type endopeptidase activity"/>
    <property type="evidence" value="ECO:0007669"/>
    <property type="project" value="UniProtKB-EC"/>
</dbReference>
<dbReference type="InterPro" id="IPR051167">
    <property type="entry name" value="Prolyl_oligopep/macrocyclase"/>
</dbReference>
<evidence type="ECO:0000313" key="8">
    <source>
        <dbReference type="EMBL" id="PSR25102.1"/>
    </source>
</evidence>
<evidence type="ECO:0000256" key="2">
    <source>
        <dbReference type="ARBA" id="ARBA00011897"/>
    </source>
</evidence>
<gene>
    <name evidence="8" type="ORF">C7B43_17550</name>
</gene>
<dbReference type="Pfam" id="PF02897">
    <property type="entry name" value="Peptidase_S9_N"/>
    <property type="match status" value="1"/>
</dbReference>
<dbReference type="SUPFAM" id="SSF53474">
    <property type="entry name" value="alpha/beta-Hydrolases"/>
    <property type="match status" value="1"/>
</dbReference>
<dbReference type="PRINTS" id="PR00862">
    <property type="entry name" value="PROLIGOPTASE"/>
</dbReference>
<keyword evidence="4" id="KW-0378">Hydrolase</keyword>
<dbReference type="Gene3D" id="3.40.50.1820">
    <property type="entry name" value="alpha/beta hydrolase"/>
    <property type="match status" value="1"/>
</dbReference>
<dbReference type="EMBL" id="PXYT01000060">
    <property type="protein sequence ID" value="PSR25102.1"/>
    <property type="molecule type" value="Genomic_DNA"/>
</dbReference>
<dbReference type="InterPro" id="IPR023302">
    <property type="entry name" value="Pept_S9A_N"/>
</dbReference>
<dbReference type="GO" id="GO:0005829">
    <property type="term" value="C:cytosol"/>
    <property type="evidence" value="ECO:0007669"/>
    <property type="project" value="TreeGrafter"/>
</dbReference>
<keyword evidence="3" id="KW-0645">Protease</keyword>
<dbReference type="AlphaFoldDB" id="A0A2T2WS88"/>
<evidence type="ECO:0000256" key="4">
    <source>
        <dbReference type="ARBA" id="ARBA00022801"/>
    </source>
</evidence>
<dbReference type="GO" id="GO:0006508">
    <property type="term" value="P:proteolysis"/>
    <property type="evidence" value="ECO:0007669"/>
    <property type="project" value="UniProtKB-KW"/>
</dbReference>
<evidence type="ECO:0000259" key="6">
    <source>
        <dbReference type="Pfam" id="PF00326"/>
    </source>
</evidence>
<proteinExistence type="predicted"/>
<dbReference type="PANTHER" id="PTHR42881:SF2">
    <property type="entry name" value="PROLYL ENDOPEPTIDASE"/>
    <property type="match status" value="1"/>
</dbReference>
<feature type="domain" description="Peptidase S9A N-terminal" evidence="7">
    <location>
        <begin position="3"/>
        <end position="376"/>
    </location>
</feature>
<dbReference type="SUPFAM" id="SSF50993">
    <property type="entry name" value="Peptidase/esterase 'gauge' domain"/>
    <property type="match status" value="1"/>
</dbReference>
<dbReference type="Pfam" id="PF00326">
    <property type="entry name" value="Peptidase_S9"/>
    <property type="match status" value="1"/>
</dbReference>
<keyword evidence="5" id="KW-0720">Serine protease</keyword>
<feature type="domain" description="Peptidase S9 prolyl oligopeptidase catalytic" evidence="6">
    <location>
        <begin position="440"/>
        <end position="648"/>
    </location>
</feature>
<dbReference type="Gene3D" id="2.130.10.120">
    <property type="entry name" value="Prolyl oligopeptidase, N-terminal domain"/>
    <property type="match status" value="1"/>
</dbReference>
<dbReference type="PANTHER" id="PTHR42881">
    <property type="entry name" value="PROLYL ENDOPEPTIDASE"/>
    <property type="match status" value="1"/>
</dbReference>
<evidence type="ECO:0000256" key="1">
    <source>
        <dbReference type="ARBA" id="ARBA00001070"/>
    </source>
</evidence>
<evidence type="ECO:0000256" key="3">
    <source>
        <dbReference type="ARBA" id="ARBA00022670"/>
    </source>
</evidence>
<dbReference type="EC" id="3.4.21.26" evidence="2"/>
<dbReference type="Proteomes" id="UP000242699">
    <property type="component" value="Unassembled WGS sequence"/>
</dbReference>
<evidence type="ECO:0000313" key="9">
    <source>
        <dbReference type="Proteomes" id="UP000242699"/>
    </source>
</evidence>